<evidence type="ECO:0000259" key="1">
    <source>
        <dbReference type="Pfam" id="PF03372"/>
    </source>
</evidence>
<dbReference type="InterPro" id="IPR036691">
    <property type="entry name" value="Endo/exonu/phosph_ase_sf"/>
</dbReference>
<dbReference type="EMBL" id="JAFBEB010000004">
    <property type="protein sequence ID" value="MBM7589833.1"/>
    <property type="molecule type" value="Genomic_DNA"/>
</dbReference>
<name>A0A939BRV3_9BACL</name>
<keyword evidence="2" id="KW-0378">Hydrolase</keyword>
<dbReference type="GO" id="GO:0004519">
    <property type="term" value="F:endonuclease activity"/>
    <property type="evidence" value="ECO:0007669"/>
    <property type="project" value="UniProtKB-KW"/>
</dbReference>
<sequence>MMILLRSLNADIIGLQEVHENSKYGFQAQKIAEHLQYHYIFAPTLPVADGYYGNALFTRIPIAEANCRLLPASKEPRSLLSASLPWQGQTIETWVTHLSLSAKSRKTQLAVIEEQLRSQTSPVILLGDFNTQTPSLPAHLLDCAQKKERHTLPTLSPFPKRIDFIYVSPQWEVVDYEVIKVALSDHYPLLATLKLTQPPTVEG</sequence>
<dbReference type="PANTHER" id="PTHR14859">
    <property type="entry name" value="CALCOFLUOR WHITE HYPERSENSITIVE PROTEIN PRECURSOR"/>
    <property type="match status" value="1"/>
</dbReference>
<dbReference type="InterPro" id="IPR005135">
    <property type="entry name" value="Endo/exonuclease/phosphatase"/>
</dbReference>
<keyword evidence="2" id="KW-0540">Nuclease</keyword>
<dbReference type="AlphaFoldDB" id="A0A939BRV3"/>
<evidence type="ECO:0000313" key="2">
    <source>
        <dbReference type="EMBL" id="MBM7589833.1"/>
    </source>
</evidence>
<keyword evidence="3" id="KW-1185">Reference proteome</keyword>
<proteinExistence type="predicted"/>
<feature type="domain" description="Endonuclease/exonuclease/phosphatase" evidence="1">
    <location>
        <begin position="4"/>
        <end position="186"/>
    </location>
</feature>
<dbReference type="Gene3D" id="3.60.10.10">
    <property type="entry name" value="Endonuclease/exonuclease/phosphatase"/>
    <property type="match status" value="1"/>
</dbReference>
<organism evidence="2 3">
    <name type="scientific">Brevibacillus fulvus</name>
    <dbReference type="NCBI Taxonomy" id="1125967"/>
    <lineage>
        <taxon>Bacteria</taxon>
        <taxon>Bacillati</taxon>
        <taxon>Bacillota</taxon>
        <taxon>Bacilli</taxon>
        <taxon>Bacillales</taxon>
        <taxon>Paenibacillaceae</taxon>
        <taxon>Brevibacillus</taxon>
    </lineage>
</organism>
<dbReference type="GO" id="GO:0016020">
    <property type="term" value="C:membrane"/>
    <property type="evidence" value="ECO:0007669"/>
    <property type="project" value="GOC"/>
</dbReference>
<dbReference type="Pfam" id="PF03372">
    <property type="entry name" value="Exo_endo_phos"/>
    <property type="match status" value="1"/>
</dbReference>
<dbReference type="Proteomes" id="UP000717624">
    <property type="component" value="Unassembled WGS sequence"/>
</dbReference>
<dbReference type="InterPro" id="IPR051916">
    <property type="entry name" value="GPI-anchor_lipid_remodeler"/>
</dbReference>
<accession>A0A939BRV3</accession>
<dbReference type="GO" id="GO:0006506">
    <property type="term" value="P:GPI anchor biosynthetic process"/>
    <property type="evidence" value="ECO:0007669"/>
    <property type="project" value="TreeGrafter"/>
</dbReference>
<dbReference type="SUPFAM" id="SSF56219">
    <property type="entry name" value="DNase I-like"/>
    <property type="match status" value="1"/>
</dbReference>
<gene>
    <name evidence="2" type="ORF">JOD01_001434</name>
</gene>
<dbReference type="GO" id="GO:0016787">
    <property type="term" value="F:hydrolase activity"/>
    <property type="evidence" value="ECO:0007669"/>
    <property type="project" value="UniProtKB-KW"/>
</dbReference>
<reference evidence="2" key="1">
    <citation type="submission" date="2021-01" db="EMBL/GenBank/DDBJ databases">
        <title>Genomic Encyclopedia of Type Strains, Phase IV (KMG-IV): sequencing the most valuable type-strain genomes for metagenomic binning, comparative biology and taxonomic classification.</title>
        <authorList>
            <person name="Goeker M."/>
        </authorList>
    </citation>
    <scope>NUCLEOTIDE SEQUENCE</scope>
    <source>
        <strain evidence="2">DSM 25523</strain>
    </source>
</reference>
<comment type="caution">
    <text evidence="2">The sequence shown here is derived from an EMBL/GenBank/DDBJ whole genome shotgun (WGS) entry which is preliminary data.</text>
</comment>
<keyword evidence="2" id="KW-0255">Endonuclease</keyword>
<evidence type="ECO:0000313" key="3">
    <source>
        <dbReference type="Proteomes" id="UP000717624"/>
    </source>
</evidence>
<protein>
    <submittedName>
        <fullName evidence="2">Endonuclease/exonuclease/phosphatase family metal-dependent hydrolase</fullName>
    </submittedName>
</protein>
<dbReference type="PANTHER" id="PTHR14859:SF1">
    <property type="entry name" value="PGAP2-INTERACTING PROTEIN"/>
    <property type="match status" value="1"/>
</dbReference>